<sequence>MQETQDTLADQLRTVLADPDPHGEEAVAALRVLLDLGWVEPDRVEARLGREQAVRSFAEDLAVARTRARTAAERSRDLRRRTDAALARAGELRREVRVGEEDARVAALEQEVARLRAALDNRPRIEHAVGIVMQLVGCDETVAWELLSGLSQHTNVKVRVVAEALAAHVGSGRGVPADVATGLRALARDRSPGRSRT</sequence>
<reference evidence="2 3" key="1">
    <citation type="submission" date="2024-07" db="EMBL/GenBank/DDBJ databases">
        <authorList>
            <person name="Thanompreechachai J."/>
            <person name="Duangmal K."/>
        </authorList>
    </citation>
    <scope>NUCLEOTIDE SEQUENCE [LARGE SCALE GENOMIC DNA]</scope>
    <source>
        <strain evidence="2 3">TBRC 1896</strain>
    </source>
</reference>
<dbReference type="PROSITE" id="PS50921">
    <property type="entry name" value="ANTAR"/>
    <property type="match status" value="1"/>
</dbReference>
<dbReference type="InterPro" id="IPR011006">
    <property type="entry name" value="CheY-like_superfamily"/>
</dbReference>
<feature type="domain" description="ANTAR" evidence="1">
    <location>
        <begin position="105"/>
        <end position="166"/>
    </location>
</feature>
<proteinExistence type="predicted"/>
<dbReference type="Proteomes" id="UP001566476">
    <property type="component" value="Unassembled WGS sequence"/>
</dbReference>
<dbReference type="RefSeq" id="WP_370717131.1">
    <property type="nucleotide sequence ID" value="NZ_JBGGTQ010000001.1"/>
</dbReference>
<evidence type="ECO:0000313" key="2">
    <source>
        <dbReference type="EMBL" id="MEZ0491102.1"/>
    </source>
</evidence>
<dbReference type="SMART" id="SM01012">
    <property type="entry name" value="ANTAR"/>
    <property type="match status" value="1"/>
</dbReference>
<name>A0ABV4HXE8_9ACTN</name>
<organism evidence="2 3">
    <name type="scientific">Kineococcus mangrovi</name>
    <dbReference type="NCBI Taxonomy" id="1660183"/>
    <lineage>
        <taxon>Bacteria</taxon>
        <taxon>Bacillati</taxon>
        <taxon>Actinomycetota</taxon>
        <taxon>Actinomycetes</taxon>
        <taxon>Kineosporiales</taxon>
        <taxon>Kineosporiaceae</taxon>
        <taxon>Kineococcus</taxon>
    </lineage>
</organism>
<dbReference type="SUPFAM" id="SSF52172">
    <property type="entry name" value="CheY-like"/>
    <property type="match status" value="1"/>
</dbReference>
<accession>A0ABV4HXE8</accession>
<protein>
    <submittedName>
        <fullName evidence="2">ANTAR domain-containing protein</fullName>
    </submittedName>
</protein>
<gene>
    <name evidence="2" type="ORF">AB2L28_02480</name>
</gene>
<dbReference type="InterPro" id="IPR005561">
    <property type="entry name" value="ANTAR"/>
</dbReference>
<evidence type="ECO:0000259" key="1">
    <source>
        <dbReference type="PROSITE" id="PS50921"/>
    </source>
</evidence>
<dbReference type="InterPro" id="IPR036388">
    <property type="entry name" value="WH-like_DNA-bd_sf"/>
</dbReference>
<dbReference type="EMBL" id="JBGGTQ010000001">
    <property type="protein sequence ID" value="MEZ0491102.1"/>
    <property type="molecule type" value="Genomic_DNA"/>
</dbReference>
<comment type="caution">
    <text evidence="2">The sequence shown here is derived from an EMBL/GenBank/DDBJ whole genome shotgun (WGS) entry which is preliminary data.</text>
</comment>
<dbReference type="Pfam" id="PF03861">
    <property type="entry name" value="ANTAR"/>
    <property type="match status" value="1"/>
</dbReference>
<evidence type="ECO:0000313" key="3">
    <source>
        <dbReference type="Proteomes" id="UP001566476"/>
    </source>
</evidence>
<dbReference type="Gene3D" id="1.10.10.10">
    <property type="entry name" value="Winged helix-like DNA-binding domain superfamily/Winged helix DNA-binding domain"/>
    <property type="match status" value="1"/>
</dbReference>
<keyword evidence="3" id="KW-1185">Reference proteome</keyword>